<keyword evidence="4" id="KW-1185">Reference proteome</keyword>
<keyword evidence="2" id="KW-0732">Signal</keyword>
<dbReference type="EMBL" id="JBBPBN010000019">
    <property type="protein sequence ID" value="KAK9018041.1"/>
    <property type="molecule type" value="Genomic_DNA"/>
</dbReference>
<feature type="signal peptide" evidence="2">
    <location>
        <begin position="1"/>
        <end position="17"/>
    </location>
</feature>
<dbReference type="Proteomes" id="UP001396334">
    <property type="component" value="Unassembled WGS sequence"/>
</dbReference>
<feature type="region of interest" description="Disordered" evidence="1">
    <location>
        <begin position="70"/>
        <end position="96"/>
    </location>
</feature>
<gene>
    <name evidence="3" type="ORF">V6N11_001029</name>
</gene>
<comment type="caution">
    <text evidence="3">The sequence shown here is derived from an EMBL/GenBank/DDBJ whole genome shotgun (WGS) entry which is preliminary data.</text>
</comment>
<proteinExistence type="predicted"/>
<evidence type="ECO:0000256" key="2">
    <source>
        <dbReference type="SAM" id="SignalP"/>
    </source>
</evidence>
<evidence type="ECO:0000256" key="1">
    <source>
        <dbReference type="SAM" id="MobiDB-lite"/>
    </source>
</evidence>
<protein>
    <submittedName>
        <fullName evidence="3">Uncharacterized protein</fullName>
    </submittedName>
</protein>
<evidence type="ECO:0000313" key="3">
    <source>
        <dbReference type="EMBL" id="KAK9018041.1"/>
    </source>
</evidence>
<feature type="chain" id="PRO_5045516161" evidence="2">
    <location>
        <begin position="18"/>
        <end position="96"/>
    </location>
</feature>
<name>A0ABR2RYI0_9ROSI</name>
<organism evidence="3 4">
    <name type="scientific">Hibiscus sabdariffa</name>
    <name type="common">roselle</name>
    <dbReference type="NCBI Taxonomy" id="183260"/>
    <lineage>
        <taxon>Eukaryota</taxon>
        <taxon>Viridiplantae</taxon>
        <taxon>Streptophyta</taxon>
        <taxon>Embryophyta</taxon>
        <taxon>Tracheophyta</taxon>
        <taxon>Spermatophyta</taxon>
        <taxon>Magnoliopsida</taxon>
        <taxon>eudicotyledons</taxon>
        <taxon>Gunneridae</taxon>
        <taxon>Pentapetalae</taxon>
        <taxon>rosids</taxon>
        <taxon>malvids</taxon>
        <taxon>Malvales</taxon>
        <taxon>Malvaceae</taxon>
        <taxon>Malvoideae</taxon>
        <taxon>Hibiscus</taxon>
    </lineage>
</organism>
<accession>A0ABR2RYI0</accession>
<sequence length="96" mass="10235">MMALVMVASTDLYFAAAASGEVDAGSNDARLVESETIELFPDEASRANLLNDQNIFSTLAAVTTCGRNGLTPCTPSQNPRKVPPNCSDPRSRDCQK</sequence>
<evidence type="ECO:0000313" key="4">
    <source>
        <dbReference type="Proteomes" id="UP001396334"/>
    </source>
</evidence>
<reference evidence="3 4" key="1">
    <citation type="journal article" date="2024" name="G3 (Bethesda)">
        <title>Genome assembly of Hibiscus sabdariffa L. provides insights into metabolisms of medicinal natural products.</title>
        <authorList>
            <person name="Kim T."/>
        </authorList>
    </citation>
    <scope>NUCLEOTIDE SEQUENCE [LARGE SCALE GENOMIC DNA]</scope>
    <source>
        <strain evidence="3">TK-2024</strain>
        <tissue evidence="3">Old leaves</tissue>
    </source>
</reference>